<protein>
    <submittedName>
        <fullName evidence="1">DNA packaging protein</fullName>
    </submittedName>
</protein>
<accession>A0AAU9D7X9</accession>
<dbReference type="AlphaFoldDB" id="A0AAU9D7X9"/>
<dbReference type="CDD" id="cd08054">
    <property type="entry name" value="gp6"/>
    <property type="match status" value="1"/>
</dbReference>
<sequence>MTITTDDLKRSLRLLDDDVDSDKLAQLQSYLDAAKSYVDGAVGGDDDFYNSTENQDIYKTVVLALATAYYQNPSAVTTGSVTNVNLVLDNIIMQLRVRLLRKRNNENGSNE</sequence>
<dbReference type="RefSeq" id="WP_317695456.1">
    <property type="nucleotide sequence ID" value="NZ_AP026801.1"/>
</dbReference>
<organism evidence="1 2">
    <name type="scientific">Xylocopilactobacillus apis</name>
    <dbReference type="NCBI Taxonomy" id="2932183"/>
    <lineage>
        <taxon>Bacteria</taxon>
        <taxon>Bacillati</taxon>
        <taxon>Bacillota</taxon>
        <taxon>Bacilli</taxon>
        <taxon>Lactobacillales</taxon>
        <taxon>Lactobacillaceae</taxon>
        <taxon>Xylocopilactobacillus</taxon>
    </lineage>
</organism>
<gene>
    <name evidence="1" type="ORF">KIMC2_14440</name>
</gene>
<dbReference type="Proteomes" id="UP001321804">
    <property type="component" value="Chromosome"/>
</dbReference>
<dbReference type="NCBIfam" id="TIGR01560">
    <property type="entry name" value="put_DNA_pack"/>
    <property type="match status" value="1"/>
</dbReference>
<dbReference type="Gene3D" id="1.10.3230.30">
    <property type="entry name" value="Phage gp6-like head-tail connector protein"/>
    <property type="match status" value="1"/>
</dbReference>
<proteinExistence type="predicted"/>
<dbReference type="EMBL" id="AP026801">
    <property type="protein sequence ID" value="BDR56882.1"/>
    <property type="molecule type" value="Genomic_DNA"/>
</dbReference>
<reference evidence="1 2" key="1">
    <citation type="journal article" date="2023" name="Microbiol. Spectr.">
        <title>Symbiosis of Carpenter Bees with Uncharacterized Lactic Acid Bacteria Showing NAD Auxotrophy.</title>
        <authorList>
            <person name="Kawasaki S."/>
            <person name="Ozawa K."/>
            <person name="Mori T."/>
            <person name="Yamamoto A."/>
            <person name="Ito M."/>
            <person name="Ohkuma M."/>
            <person name="Sakamoto M."/>
            <person name="Matsutani M."/>
        </authorList>
    </citation>
    <scope>NUCLEOTIDE SEQUENCE [LARGE SCALE GENOMIC DNA]</scope>
    <source>
        <strain evidence="1 2">KimC2</strain>
    </source>
</reference>
<dbReference type="Pfam" id="PF05135">
    <property type="entry name" value="Phage_connect_1"/>
    <property type="match status" value="1"/>
</dbReference>
<dbReference type="KEGG" id="xak:KIMC2_14440"/>
<name>A0AAU9D7X9_9LACO</name>
<dbReference type="InterPro" id="IPR006450">
    <property type="entry name" value="Phage_HK97_gp6-like"/>
</dbReference>
<evidence type="ECO:0000313" key="2">
    <source>
        <dbReference type="Proteomes" id="UP001321804"/>
    </source>
</evidence>
<keyword evidence="2" id="KW-1185">Reference proteome</keyword>
<dbReference type="InterPro" id="IPR021146">
    <property type="entry name" value="Phage_gp6-like_head-tail"/>
</dbReference>
<evidence type="ECO:0000313" key="1">
    <source>
        <dbReference type="EMBL" id="BDR56882.1"/>
    </source>
</evidence>